<dbReference type="Pfam" id="PF06240">
    <property type="entry name" value="COXG"/>
    <property type="match status" value="1"/>
</dbReference>
<dbReference type="EMBL" id="CP029289">
    <property type="protein sequence ID" value="AWR93367.1"/>
    <property type="molecule type" value="Genomic_DNA"/>
</dbReference>
<organism evidence="1 2">
    <name type="scientific">Acidianus brierleyi</name>
    <dbReference type="NCBI Taxonomy" id="41673"/>
    <lineage>
        <taxon>Archaea</taxon>
        <taxon>Thermoproteota</taxon>
        <taxon>Thermoprotei</taxon>
        <taxon>Sulfolobales</taxon>
        <taxon>Sulfolobaceae</taxon>
        <taxon>Acidianus</taxon>
    </lineage>
</organism>
<dbReference type="RefSeq" id="WP_110269251.1">
    <property type="nucleotide sequence ID" value="NZ_CP029289.2"/>
</dbReference>
<evidence type="ECO:0000313" key="1">
    <source>
        <dbReference type="EMBL" id="AWR93367.1"/>
    </source>
</evidence>
<dbReference type="Proteomes" id="UP000248044">
    <property type="component" value="Chromosome"/>
</dbReference>
<gene>
    <name evidence="1" type="ORF">DFR85_00840</name>
</gene>
<dbReference type="InterPro" id="IPR023393">
    <property type="entry name" value="START-like_dom_sf"/>
</dbReference>
<protein>
    <submittedName>
        <fullName evidence="1">Carbon monoxide dehydrogenase</fullName>
    </submittedName>
</protein>
<dbReference type="OrthoDB" id="34326at2157"/>
<evidence type="ECO:0000313" key="2">
    <source>
        <dbReference type="Proteomes" id="UP000248044"/>
    </source>
</evidence>
<dbReference type="GeneID" id="36830658"/>
<sequence>MNEISGKEEIRDKEVAIKILGNKDNLLKCTPNVTKVEGNKFTAEMKMGPLQIELEGEIRDFQVLNNEVKNVIEVSGPGIIITINTNVKVEDKYVEWHASYDVRGPLSNAIRKTIDSKAKEVTKEIIACTLSLINVSNNS</sequence>
<dbReference type="AlphaFoldDB" id="A0A2U9IBH2"/>
<dbReference type="InterPro" id="IPR010419">
    <property type="entry name" value="CO_DH_gsu"/>
</dbReference>
<dbReference type="KEGG" id="abri:DFR85_00840"/>
<reference evidence="1 2" key="1">
    <citation type="submission" date="2018-05" db="EMBL/GenBank/DDBJ databases">
        <title>Complete Genome Sequences of Extremely Thermoacidophilic, Metal-Mobilizing Type-Strain Members of the Archaeal Family Sulfolobaceae: Acidianus brierleyi DSM-1651T, Acidianus sulfidivorans DSM-18786T, Metallosphaera hakonensis DSM-7519T, and Metallosphaera prunae DSM-10039T.</title>
        <authorList>
            <person name="Counts J.A."/>
            <person name="Kelly R.M."/>
        </authorList>
    </citation>
    <scope>NUCLEOTIDE SEQUENCE [LARGE SCALE GENOMIC DNA]</scope>
    <source>
        <strain evidence="1 2">DSM 1651</strain>
    </source>
</reference>
<proteinExistence type="predicted"/>
<keyword evidence="2" id="KW-1185">Reference proteome</keyword>
<dbReference type="Gene3D" id="3.30.530.20">
    <property type="match status" value="1"/>
</dbReference>
<name>A0A2U9IBH2_9CREN</name>
<accession>A0A2U9IBH2</accession>